<dbReference type="AlphaFoldDB" id="I4Z9U3"/>
<dbReference type="EMBL" id="JH660660">
    <property type="protein sequence ID" value="EIM32985.1"/>
    <property type="molecule type" value="Genomic_DNA"/>
</dbReference>
<evidence type="ECO:0000313" key="4">
    <source>
        <dbReference type="Proteomes" id="UP000002786"/>
    </source>
</evidence>
<sequence length="159" mass="18579">MDVYIKPNYRQFFAEYTGLTLLFMMSLVVMPFSFIFNNGYIQIGLSSLSLLLAIVGIAKYITLTAVVWIISDTSLCRIRGVFSRHTDYIELYRVVDYSESQTFLQKLWRVKTVCIISTDKTDSTMVMYGVCARYDIVQLIRNRVENCKKEKRIYEITNQ</sequence>
<accession>I4Z9U3</accession>
<dbReference type="Proteomes" id="UP000002786">
    <property type="component" value="Unassembled WGS sequence"/>
</dbReference>
<feature type="transmembrane region" description="Helical" evidence="1">
    <location>
        <begin position="12"/>
        <end position="36"/>
    </location>
</feature>
<proteinExistence type="predicted"/>
<feature type="domain" description="YdbS-like PH" evidence="2">
    <location>
        <begin position="67"/>
        <end position="125"/>
    </location>
</feature>
<organism evidence="3 4">
    <name type="scientific">Prevotella bivia DSM 20514</name>
    <dbReference type="NCBI Taxonomy" id="868129"/>
    <lineage>
        <taxon>Bacteria</taxon>
        <taxon>Pseudomonadati</taxon>
        <taxon>Bacteroidota</taxon>
        <taxon>Bacteroidia</taxon>
        <taxon>Bacteroidales</taxon>
        <taxon>Prevotellaceae</taxon>
        <taxon>Prevotella</taxon>
    </lineage>
</organism>
<dbReference type="InterPro" id="IPR005182">
    <property type="entry name" value="YdbS-like_PH"/>
</dbReference>
<evidence type="ECO:0000256" key="1">
    <source>
        <dbReference type="SAM" id="Phobius"/>
    </source>
</evidence>
<protein>
    <recommendedName>
        <fullName evidence="2">YdbS-like PH domain-containing protein</fullName>
    </recommendedName>
</protein>
<keyword evidence="1" id="KW-0812">Transmembrane</keyword>
<dbReference type="Pfam" id="PF03703">
    <property type="entry name" value="bPH_2"/>
    <property type="match status" value="1"/>
</dbReference>
<dbReference type="HOGENOM" id="CLU_136625_0_0_10"/>
<keyword evidence="4" id="KW-1185">Reference proteome</keyword>
<gene>
    <name evidence="3" type="ORF">PrebiDRAFT_1263</name>
</gene>
<evidence type="ECO:0000313" key="3">
    <source>
        <dbReference type="EMBL" id="EIM32985.1"/>
    </source>
</evidence>
<evidence type="ECO:0000259" key="2">
    <source>
        <dbReference type="Pfam" id="PF03703"/>
    </source>
</evidence>
<keyword evidence="1" id="KW-1133">Transmembrane helix</keyword>
<reference evidence="3 4" key="1">
    <citation type="submission" date="2012-02" db="EMBL/GenBank/DDBJ databases">
        <title>Improved High-Quality Draft genome of Prevotella bivia DSM 20514.</title>
        <authorList>
            <consortium name="US DOE Joint Genome Institute (JGI-PGF)"/>
            <person name="Lucas S."/>
            <person name="Copeland A."/>
            <person name="Lapidus A."/>
            <person name="Bruce D."/>
            <person name="Goodwin L."/>
            <person name="Pitluck S."/>
            <person name="Peters L."/>
            <person name="Mikhailova N."/>
            <person name="Munk A.C.C."/>
            <person name="Kyrpides N."/>
            <person name="Mavromatis K."/>
            <person name="Detter J.C."/>
            <person name="Han C."/>
            <person name="Land M."/>
            <person name="Hauser L."/>
            <person name="Markowitz V."/>
            <person name="Cheng J.-F."/>
            <person name="Hugenholtz P."/>
            <person name="Woyke T."/>
            <person name="Wu D."/>
            <person name="Gronow S."/>
            <person name="Wellnitz S."/>
            <person name="Brambilla E."/>
            <person name="Klenk H.-P."/>
            <person name="Eisen J.A."/>
        </authorList>
    </citation>
    <scope>NUCLEOTIDE SEQUENCE [LARGE SCALE GENOMIC DNA]</scope>
    <source>
        <strain evidence="3 4">DSM 20514</strain>
    </source>
</reference>
<keyword evidence="1" id="KW-0472">Membrane</keyword>
<feature type="transmembrane region" description="Helical" evidence="1">
    <location>
        <begin position="48"/>
        <end position="70"/>
    </location>
</feature>
<name>I4Z9U3_9BACT</name>
<dbReference type="GeneID" id="78531244"/>
<dbReference type="RefSeq" id="WP_004336530.1">
    <property type="nucleotide sequence ID" value="NZ_JH660660.1"/>
</dbReference>